<organism evidence="2 3">
    <name type="scientific">Phtheirospermum japonicum</name>
    <dbReference type="NCBI Taxonomy" id="374723"/>
    <lineage>
        <taxon>Eukaryota</taxon>
        <taxon>Viridiplantae</taxon>
        <taxon>Streptophyta</taxon>
        <taxon>Embryophyta</taxon>
        <taxon>Tracheophyta</taxon>
        <taxon>Spermatophyta</taxon>
        <taxon>Magnoliopsida</taxon>
        <taxon>eudicotyledons</taxon>
        <taxon>Gunneridae</taxon>
        <taxon>Pentapetalae</taxon>
        <taxon>asterids</taxon>
        <taxon>lamiids</taxon>
        <taxon>Lamiales</taxon>
        <taxon>Orobanchaceae</taxon>
        <taxon>Orobanchaceae incertae sedis</taxon>
        <taxon>Phtheirospermum</taxon>
    </lineage>
</organism>
<dbReference type="EMBL" id="BMAC01000198">
    <property type="protein sequence ID" value="GFP89693.1"/>
    <property type="molecule type" value="Genomic_DNA"/>
</dbReference>
<dbReference type="Proteomes" id="UP000653305">
    <property type="component" value="Unassembled WGS sequence"/>
</dbReference>
<evidence type="ECO:0000313" key="2">
    <source>
        <dbReference type="EMBL" id="GFP89693.1"/>
    </source>
</evidence>
<evidence type="ECO:0000313" key="3">
    <source>
        <dbReference type="Proteomes" id="UP000653305"/>
    </source>
</evidence>
<protein>
    <submittedName>
        <fullName evidence="2">Uncharacterized protein</fullName>
    </submittedName>
</protein>
<comment type="caution">
    <text evidence="2">The sequence shown here is derived from an EMBL/GenBank/DDBJ whole genome shotgun (WGS) entry which is preliminary data.</text>
</comment>
<keyword evidence="3" id="KW-1185">Reference proteome</keyword>
<reference evidence="2" key="1">
    <citation type="submission" date="2020-07" db="EMBL/GenBank/DDBJ databases">
        <title>Ethylene signaling mediates host invasion by parasitic plants.</title>
        <authorList>
            <person name="Yoshida S."/>
        </authorList>
    </citation>
    <scope>NUCLEOTIDE SEQUENCE</scope>
    <source>
        <strain evidence="2">Okayama</strain>
    </source>
</reference>
<dbReference type="AlphaFoldDB" id="A0A830C0S7"/>
<accession>A0A830C0S7</accession>
<feature type="compositionally biased region" description="Basic and acidic residues" evidence="1">
    <location>
        <begin position="192"/>
        <end position="201"/>
    </location>
</feature>
<evidence type="ECO:0000256" key="1">
    <source>
        <dbReference type="SAM" id="MobiDB-lite"/>
    </source>
</evidence>
<feature type="compositionally biased region" description="Polar residues" evidence="1">
    <location>
        <begin position="180"/>
        <end position="191"/>
    </location>
</feature>
<sequence length="231" mass="25982">MRMRIWSCIGTGNRPWIETRHLAFYFIFYQMSDYVKGSGARQASEWEVEINGGVMGKGVGMGVHVVFIAIAFTKLQGAIEAATTRFNSSVEELARALVEKVIPDTIGNTVIEEMFFTMRSLHHPSYIRMFFTMTSLELRLLEALKIYPPSKLRAPEYMATGIYTKADGNSEDENKPLFSNPISPIVTPTNENHGENREVSASDHQAGNKNPVDVLLLRNILELQCLHSLLL</sequence>
<name>A0A830C0S7_9LAMI</name>
<feature type="region of interest" description="Disordered" evidence="1">
    <location>
        <begin position="168"/>
        <end position="206"/>
    </location>
</feature>
<gene>
    <name evidence="2" type="ORF">PHJA_001113100</name>
</gene>
<proteinExistence type="predicted"/>